<dbReference type="Pfam" id="PF00560">
    <property type="entry name" value="LRR_1"/>
    <property type="match status" value="1"/>
</dbReference>
<dbReference type="EMBL" id="CAQQ02036521">
    <property type="status" value="NOT_ANNOTATED_CDS"/>
    <property type="molecule type" value="Genomic_DNA"/>
</dbReference>
<dbReference type="EMBL" id="CAQQ02036518">
    <property type="status" value="NOT_ANNOTATED_CDS"/>
    <property type="molecule type" value="Genomic_DNA"/>
</dbReference>
<dbReference type="Proteomes" id="UP000015102">
    <property type="component" value="Unassembled WGS sequence"/>
</dbReference>
<dbReference type="SUPFAM" id="SSF52058">
    <property type="entry name" value="L domain-like"/>
    <property type="match status" value="1"/>
</dbReference>
<proteinExistence type="predicted"/>
<feature type="transmembrane region" description="Helical" evidence="3">
    <location>
        <begin position="420"/>
        <end position="442"/>
    </location>
</feature>
<keyword evidence="2" id="KW-0677">Repeat</keyword>
<keyword evidence="1" id="KW-0433">Leucine-rich repeat</keyword>
<feature type="chain" id="PRO_5004577265" description="LRRCT domain-containing protein" evidence="4">
    <location>
        <begin position="21"/>
        <end position="467"/>
    </location>
</feature>
<dbReference type="AlphaFoldDB" id="T1GCI4"/>
<dbReference type="EMBL" id="CAQQ02036520">
    <property type="status" value="NOT_ANNOTATED_CDS"/>
    <property type="molecule type" value="Genomic_DNA"/>
</dbReference>
<dbReference type="InterPro" id="IPR003591">
    <property type="entry name" value="Leu-rich_rpt_typical-subtyp"/>
</dbReference>
<dbReference type="Pfam" id="PF13855">
    <property type="entry name" value="LRR_8"/>
    <property type="match status" value="2"/>
</dbReference>
<dbReference type="HOGENOM" id="CLU_035455_0_0_1"/>
<evidence type="ECO:0000256" key="2">
    <source>
        <dbReference type="ARBA" id="ARBA00022737"/>
    </source>
</evidence>
<evidence type="ECO:0000313" key="6">
    <source>
        <dbReference type="Proteomes" id="UP000015102"/>
    </source>
</evidence>
<organism evidence="5 6">
    <name type="scientific">Megaselia scalaris</name>
    <name type="common">Humpbacked fly</name>
    <name type="synonym">Phora scalaris</name>
    <dbReference type="NCBI Taxonomy" id="36166"/>
    <lineage>
        <taxon>Eukaryota</taxon>
        <taxon>Metazoa</taxon>
        <taxon>Ecdysozoa</taxon>
        <taxon>Arthropoda</taxon>
        <taxon>Hexapoda</taxon>
        <taxon>Insecta</taxon>
        <taxon>Pterygota</taxon>
        <taxon>Neoptera</taxon>
        <taxon>Endopterygota</taxon>
        <taxon>Diptera</taxon>
        <taxon>Brachycera</taxon>
        <taxon>Muscomorpha</taxon>
        <taxon>Platypezoidea</taxon>
        <taxon>Phoridae</taxon>
        <taxon>Megaseliini</taxon>
        <taxon>Megaselia</taxon>
    </lineage>
</organism>
<reference evidence="5" key="2">
    <citation type="submission" date="2015-06" db="UniProtKB">
        <authorList>
            <consortium name="EnsemblMetazoa"/>
        </authorList>
    </citation>
    <scope>IDENTIFICATION</scope>
</reference>
<keyword evidence="4" id="KW-0732">Signal</keyword>
<evidence type="ECO:0000256" key="4">
    <source>
        <dbReference type="SAM" id="SignalP"/>
    </source>
</evidence>
<dbReference type="OMA" id="DVFKGPY"/>
<dbReference type="STRING" id="36166.T1GCI4"/>
<dbReference type="InterPro" id="IPR001611">
    <property type="entry name" value="Leu-rich_rpt"/>
</dbReference>
<keyword evidence="3" id="KW-0812">Transmembrane</keyword>
<keyword evidence="3" id="KW-0472">Membrane</keyword>
<name>T1GCI4_MEGSC</name>
<feature type="signal peptide" evidence="4">
    <location>
        <begin position="1"/>
        <end position="20"/>
    </location>
</feature>
<evidence type="ECO:0008006" key="7">
    <source>
        <dbReference type="Google" id="ProtNLM"/>
    </source>
</evidence>
<dbReference type="PROSITE" id="PS51450">
    <property type="entry name" value="LRR"/>
    <property type="match status" value="2"/>
</dbReference>
<protein>
    <recommendedName>
        <fullName evidence="7">LRRCT domain-containing protein</fullName>
    </recommendedName>
</protein>
<dbReference type="PANTHER" id="PTHR24366:SF96">
    <property type="entry name" value="LEUCINE RICH REPEAT CONTAINING 53"/>
    <property type="match status" value="1"/>
</dbReference>
<evidence type="ECO:0000313" key="5">
    <source>
        <dbReference type="EnsemblMetazoa" id="MESCA000998-PA"/>
    </source>
</evidence>
<dbReference type="PRINTS" id="PR00019">
    <property type="entry name" value="LEURICHRPT"/>
</dbReference>
<keyword evidence="6" id="KW-1185">Reference proteome</keyword>
<evidence type="ECO:0000256" key="3">
    <source>
        <dbReference type="SAM" id="Phobius"/>
    </source>
</evidence>
<dbReference type="SMART" id="SM00369">
    <property type="entry name" value="LRR_TYP"/>
    <property type="match status" value="8"/>
</dbReference>
<dbReference type="EnsemblMetazoa" id="MESCA000998-RA">
    <property type="protein sequence ID" value="MESCA000998-PA"/>
    <property type="gene ID" value="MESCA000998"/>
</dbReference>
<dbReference type="InterPro" id="IPR032675">
    <property type="entry name" value="LRR_dom_sf"/>
</dbReference>
<reference evidence="6" key="1">
    <citation type="submission" date="2013-02" db="EMBL/GenBank/DDBJ databases">
        <authorList>
            <person name="Hughes D."/>
        </authorList>
    </citation>
    <scope>NUCLEOTIDE SEQUENCE</scope>
    <source>
        <strain>Durham</strain>
        <strain evidence="6">NC isolate 2 -- Noor lab</strain>
    </source>
</reference>
<accession>T1GCI4</accession>
<sequence>MRISWSVFILLFAVIYTVNGEENKTTEAPKTTAVPKHPAVKTLQSALCKKCKCDKYKLLLDCSRLQLTEWFKTDEIDTLVYGNIKFETIDLSFNNLTKVPAFPKLSVKNVLLNFNKIEEIANAAFQNLTHLTKLDLSNNQLNNSKLVPEIFEGNYSPSEYEPLEFLRELNLANNDLHKLREDIFEHCDNLEFLDLSYMQLSKLPGEILHGSGNLETVVLTGNLFKLIPDEALSNTVKLKSLNMDENPIDEVGGDNVFPKLEKLEYLSLSYMNDLKTIGVGAFKNLPNLKTLQVTHNPALTTFSVEAFASYDKKNSSIVTYPTLENLYLDGNNLKKLDEKILNKWESIQQISLSNNPWDCDDHNTWFISNLVPYIHNSLSVPMARNIKCASPTEMRDKEVYEIHVQNREAELQQGGGGGSVVLGIFIGIIVGVPMTFGILLILRKYRNNSSSSTVNYNRAKFESNFDI</sequence>
<dbReference type="EMBL" id="CAQQ02036519">
    <property type="status" value="NOT_ANNOTATED_CDS"/>
    <property type="molecule type" value="Genomic_DNA"/>
</dbReference>
<dbReference type="Gene3D" id="3.80.10.10">
    <property type="entry name" value="Ribonuclease Inhibitor"/>
    <property type="match status" value="3"/>
</dbReference>
<evidence type="ECO:0000256" key="1">
    <source>
        <dbReference type="ARBA" id="ARBA00022614"/>
    </source>
</evidence>
<keyword evidence="3" id="KW-1133">Transmembrane helix</keyword>
<dbReference type="PANTHER" id="PTHR24366">
    <property type="entry name" value="IG(IMMUNOGLOBULIN) AND LRR(LEUCINE RICH REPEAT) DOMAINS"/>
    <property type="match status" value="1"/>
</dbReference>